<dbReference type="AlphaFoldDB" id="A0A9P5X0U5"/>
<name>A0A9P5X0U5_9AGAR</name>
<evidence type="ECO:0000313" key="4">
    <source>
        <dbReference type="Proteomes" id="UP000807342"/>
    </source>
</evidence>
<dbReference type="EMBL" id="MU151613">
    <property type="protein sequence ID" value="KAF9442534.1"/>
    <property type="molecule type" value="Genomic_DNA"/>
</dbReference>
<organism evidence="3 4">
    <name type="scientific">Macrolepiota fuliginosa MF-IS2</name>
    <dbReference type="NCBI Taxonomy" id="1400762"/>
    <lineage>
        <taxon>Eukaryota</taxon>
        <taxon>Fungi</taxon>
        <taxon>Dikarya</taxon>
        <taxon>Basidiomycota</taxon>
        <taxon>Agaricomycotina</taxon>
        <taxon>Agaricomycetes</taxon>
        <taxon>Agaricomycetidae</taxon>
        <taxon>Agaricales</taxon>
        <taxon>Agaricineae</taxon>
        <taxon>Agaricaceae</taxon>
        <taxon>Macrolepiota</taxon>
    </lineage>
</organism>
<dbReference type="SUPFAM" id="SSF74788">
    <property type="entry name" value="Cullin repeat-like"/>
    <property type="match status" value="1"/>
</dbReference>
<reference evidence="3" key="1">
    <citation type="submission" date="2020-11" db="EMBL/GenBank/DDBJ databases">
        <authorList>
            <consortium name="DOE Joint Genome Institute"/>
            <person name="Ahrendt S."/>
            <person name="Riley R."/>
            <person name="Andreopoulos W."/>
            <person name="Labutti K."/>
            <person name="Pangilinan J."/>
            <person name="Ruiz-Duenas F.J."/>
            <person name="Barrasa J.M."/>
            <person name="Sanchez-Garcia M."/>
            <person name="Camarero S."/>
            <person name="Miyauchi S."/>
            <person name="Serrano A."/>
            <person name="Linde D."/>
            <person name="Babiker R."/>
            <person name="Drula E."/>
            <person name="Ayuso-Fernandez I."/>
            <person name="Pacheco R."/>
            <person name="Padilla G."/>
            <person name="Ferreira P."/>
            <person name="Barriuso J."/>
            <person name="Kellner H."/>
            <person name="Castanera R."/>
            <person name="Alfaro M."/>
            <person name="Ramirez L."/>
            <person name="Pisabarro A.G."/>
            <person name="Kuo A."/>
            <person name="Tritt A."/>
            <person name="Lipzen A."/>
            <person name="He G."/>
            <person name="Yan M."/>
            <person name="Ng V."/>
            <person name="Cullen D."/>
            <person name="Martin F."/>
            <person name="Rosso M.-N."/>
            <person name="Henrissat B."/>
            <person name="Hibbett D."/>
            <person name="Martinez A.T."/>
            <person name="Grigoriev I.V."/>
        </authorList>
    </citation>
    <scope>NUCLEOTIDE SEQUENCE</scope>
    <source>
        <strain evidence="3">MF-IS2</strain>
    </source>
</reference>
<dbReference type="Pfam" id="PF00888">
    <property type="entry name" value="Cullin"/>
    <property type="match status" value="1"/>
</dbReference>
<proteinExistence type="inferred from homology"/>
<dbReference type="InterPro" id="IPR001373">
    <property type="entry name" value="Cullin_N"/>
</dbReference>
<dbReference type="OrthoDB" id="27073at2759"/>
<evidence type="ECO:0000313" key="3">
    <source>
        <dbReference type="EMBL" id="KAF9442534.1"/>
    </source>
</evidence>
<dbReference type="GO" id="GO:0006511">
    <property type="term" value="P:ubiquitin-dependent protein catabolic process"/>
    <property type="evidence" value="ECO:0007669"/>
    <property type="project" value="InterPro"/>
</dbReference>
<dbReference type="Proteomes" id="UP000807342">
    <property type="component" value="Unassembled WGS sequence"/>
</dbReference>
<dbReference type="Gene3D" id="1.20.1310.10">
    <property type="entry name" value="Cullin Repeats"/>
    <property type="match status" value="1"/>
</dbReference>
<comment type="caution">
    <text evidence="3">The sequence shown here is derived from an EMBL/GenBank/DDBJ whole genome shotgun (WGS) entry which is preliminary data.</text>
</comment>
<dbReference type="GO" id="GO:0031625">
    <property type="term" value="F:ubiquitin protein ligase binding"/>
    <property type="evidence" value="ECO:0007669"/>
    <property type="project" value="InterPro"/>
</dbReference>
<accession>A0A9P5X0U5</accession>
<gene>
    <name evidence="3" type="ORF">P691DRAFT_847203</name>
</gene>
<evidence type="ECO:0000256" key="1">
    <source>
        <dbReference type="ARBA" id="ARBA00006019"/>
    </source>
</evidence>
<keyword evidence="4" id="KW-1185">Reference proteome</keyword>
<protein>
    <recommendedName>
        <fullName evidence="2">Cullin N-terminal domain-containing protein</fullName>
    </recommendedName>
</protein>
<comment type="similarity">
    <text evidence="1">Belongs to the cullin family.</text>
</comment>
<feature type="domain" description="Cullin N-terminal" evidence="2">
    <location>
        <begin position="12"/>
        <end position="154"/>
    </location>
</feature>
<dbReference type="InterPro" id="IPR016159">
    <property type="entry name" value="Cullin_repeat-like_dom_sf"/>
</dbReference>
<evidence type="ECO:0000259" key="2">
    <source>
        <dbReference type="Pfam" id="PF00888"/>
    </source>
</evidence>
<sequence>MLWAPLGLDRYLVGKCERVLIHAHSELIWECFQFLCDACLLSCISQGLESLRERFDVHVKQPGLTAVCKLVGEYGANAKYDNPKAYVNSSFEVHCANSETVDKKFKSEAGFIASLDGVCREFVNSNAATGSSPSKYSEIILECAHMLLHENRHGERRRPRRRNPIYIEDKNRLQRSSNLASPSTI</sequence>